<evidence type="ECO:0000313" key="3">
    <source>
        <dbReference type="EMBL" id="KOH43307.1"/>
    </source>
</evidence>
<feature type="coiled-coil region" evidence="1">
    <location>
        <begin position="45"/>
        <end position="79"/>
    </location>
</feature>
<comment type="caution">
    <text evidence="3">The sequence shown here is derived from an EMBL/GenBank/DDBJ whole genome shotgun (WGS) entry which is preliminary data.</text>
</comment>
<organism evidence="3 4">
    <name type="scientific">Sunxiuqinia dokdonensis</name>
    <dbReference type="NCBI Taxonomy" id="1409788"/>
    <lineage>
        <taxon>Bacteria</taxon>
        <taxon>Pseudomonadati</taxon>
        <taxon>Bacteroidota</taxon>
        <taxon>Bacteroidia</taxon>
        <taxon>Marinilabiliales</taxon>
        <taxon>Prolixibacteraceae</taxon>
        <taxon>Sunxiuqinia</taxon>
    </lineage>
</organism>
<keyword evidence="2" id="KW-1133">Transmembrane helix</keyword>
<accession>A0A0L8V536</accession>
<dbReference type="RefSeq" id="WP_053186957.1">
    <property type="nucleotide sequence ID" value="NZ_LGIA01000192.1"/>
</dbReference>
<keyword evidence="2" id="KW-0812">Transmembrane</keyword>
<dbReference type="Proteomes" id="UP000036958">
    <property type="component" value="Unassembled WGS sequence"/>
</dbReference>
<reference evidence="4" key="1">
    <citation type="submission" date="2015-07" db="EMBL/GenBank/DDBJ databases">
        <title>Genome sequencing of Sunxiuqinia dokdonensis strain SK.</title>
        <authorList>
            <person name="Ahn S."/>
            <person name="Kim B.-C."/>
        </authorList>
    </citation>
    <scope>NUCLEOTIDE SEQUENCE [LARGE SCALE GENOMIC DNA]</scope>
    <source>
        <strain evidence="4">SK</strain>
    </source>
</reference>
<proteinExistence type="predicted"/>
<gene>
    <name evidence="3" type="ORF">NC99_38670</name>
</gene>
<dbReference type="OrthoDB" id="1115172at2"/>
<sequence length="307" mass="35111">MGDSEMNTKKKFSLGSTDKERRNNLIVIFLAVILIVVVVLFVMQRGEHKQIVQALNAEKNSIEQELTQMIESYDSLKTDNDTVNSQLFVAQTKVKDLMLEIGQVKKASYAQIEQYREEVGSLRRIMRNYIVQVDSLNRRNQQLMEENAQVKQEYAQIESQKAQLEKDKERLSQRVEKAATLETQGLSAFGINSRGNEVNNSSKAEKIQVNFTLAKNITAQRGAKNIYVRIQRPDQILLLKSSNDLFRFEDLRIPYSAMREVTYEGNDLPVNIFWDNAGEPPLIPGEYTIDIFADGNNIGTTTFSFKK</sequence>
<name>A0A0L8V536_9BACT</name>
<feature type="coiled-coil region" evidence="1">
    <location>
        <begin position="126"/>
        <end position="181"/>
    </location>
</feature>
<dbReference type="STRING" id="1409788.NC99_38670"/>
<evidence type="ECO:0000313" key="4">
    <source>
        <dbReference type="Proteomes" id="UP000036958"/>
    </source>
</evidence>
<dbReference type="Gene3D" id="1.10.287.1490">
    <property type="match status" value="1"/>
</dbReference>
<dbReference type="AlphaFoldDB" id="A0A0L8V536"/>
<feature type="transmembrane region" description="Helical" evidence="2">
    <location>
        <begin position="25"/>
        <end position="43"/>
    </location>
</feature>
<keyword evidence="1" id="KW-0175">Coiled coil</keyword>
<protein>
    <submittedName>
        <fullName evidence="3">Uncharacterized protein</fullName>
    </submittedName>
</protein>
<keyword evidence="4" id="KW-1185">Reference proteome</keyword>
<keyword evidence="2" id="KW-0472">Membrane</keyword>
<dbReference type="EMBL" id="LGIA01000192">
    <property type="protein sequence ID" value="KOH43307.1"/>
    <property type="molecule type" value="Genomic_DNA"/>
</dbReference>
<evidence type="ECO:0000256" key="1">
    <source>
        <dbReference type="SAM" id="Coils"/>
    </source>
</evidence>
<evidence type="ECO:0000256" key="2">
    <source>
        <dbReference type="SAM" id="Phobius"/>
    </source>
</evidence>